<dbReference type="Pfam" id="PF02893">
    <property type="entry name" value="GRAM"/>
    <property type="match status" value="2"/>
</dbReference>
<comment type="catalytic activity">
    <reaction evidence="12">
        <text>a sterol + UDP-alpha-D-glucose = a sterol 3-beta-D-glucoside + UDP + H(+)</text>
        <dbReference type="Rhea" id="RHEA:22724"/>
        <dbReference type="ChEBI" id="CHEBI:15378"/>
        <dbReference type="ChEBI" id="CHEBI:15889"/>
        <dbReference type="ChEBI" id="CHEBI:37424"/>
        <dbReference type="ChEBI" id="CHEBI:58223"/>
        <dbReference type="ChEBI" id="CHEBI:58885"/>
        <dbReference type="EC" id="2.4.1.173"/>
    </reaction>
    <physiologicalReaction direction="left-to-right" evidence="12">
        <dbReference type="Rhea" id="RHEA:22725"/>
    </physiologicalReaction>
</comment>
<gene>
    <name evidence="15" type="ORF">K431DRAFT_282043</name>
</gene>
<feature type="compositionally biased region" description="Basic and acidic residues" evidence="13">
    <location>
        <begin position="619"/>
        <end position="628"/>
    </location>
</feature>
<dbReference type="GO" id="GO:0016125">
    <property type="term" value="P:sterol metabolic process"/>
    <property type="evidence" value="ECO:0007669"/>
    <property type="project" value="TreeGrafter"/>
</dbReference>
<dbReference type="InterPro" id="IPR011993">
    <property type="entry name" value="PH-like_dom_sf"/>
</dbReference>
<keyword evidence="16" id="KW-1185">Reference proteome</keyword>
<evidence type="ECO:0000256" key="11">
    <source>
        <dbReference type="ARBA" id="ARBA00047886"/>
    </source>
</evidence>
<dbReference type="SMART" id="SM00233">
    <property type="entry name" value="PH"/>
    <property type="match status" value="1"/>
</dbReference>
<dbReference type="PANTHER" id="PTHR48050:SF25">
    <property type="entry name" value="STEROL 3-BETA-GLUCOSYLTRANSFERASE"/>
    <property type="match status" value="1"/>
</dbReference>
<evidence type="ECO:0000256" key="1">
    <source>
        <dbReference type="ARBA" id="ARBA00004170"/>
    </source>
</evidence>
<evidence type="ECO:0000256" key="6">
    <source>
        <dbReference type="ARBA" id="ARBA00022676"/>
    </source>
</evidence>
<dbReference type="SUPFAM" id="SSF53756">
    <property type="entry name" value="UDP-Glycosyltransferase/glycogen phosphorylase"/>
    <property type="match status" value="1"/>
</dbReference>
<keyword evidence="5" id="KW-0963">Cytoplasm</keyword>
<comment type="catalytic activity">
    <reaction evidence="11">
        <text>ergosterol + UDP-alpha-D-glucose = ergosteryl 3-beta-D-glucoside + UDP + H(+)</text>
        <dbReference type="Rhea" id="RHEA:61836"/>
        <dbReference type="ChEBI" id="CHEBI:15378"/>
        <dbReference type="ChEBI" id="CHEBI:16933"/>
        <dbReference type="ChEBI" id="CHEBI:52973"/>
        <dbReference type="ChEBI" id="CHEBI:58223"/>
        <dbReference type="ChEBI" id="CHEBI:58885"/>
    </reaction>
    <physiologicalReaction direction="left-to-right" evidence="11">
        <dbReference type="Rhea" id="RHEA:61837"/>
    </physiologicalReaction>
</comment>
<dbReference type="OrthoDB" id="10261837at2759"/>
<feature type="region of interest" description="Disordered" evidence="13">
    <location>
        <begin position="462"/>
        <end position="512"/>
    </location>
</feature>
<feature type="compositionally biased region" description="Basic residues" evidence="13">
    <location>
        <begin position="21"/>
        <end position="38"/>
    </location>
</feature>
<evidence type="ECO:0000256" key="7">
    <source>
        <dbReference type="ARBA" id="ARBA00022679"/>
    </source>
</evidence>
<dbReference type="PANTHER" id="PTHR48050">
    <property type="entry name" value="STEROL 3-BETA-GLUCOSYLTRANSFERASE"/>
    <property type="match status" value="1"/>
</dbReference>
<feature type="region of interest" description="Disordered" evidence="13">
    <location>
        <begin position="1"/>
        <end position="69"/>
    </location>
</feature>
<protein>
    <recommendedName>
        <fullName evidence="4">sterol 3beta-glucosyltransferase</fullName>
        <ecNumber evidence="4">2.4.1.173</ecNumber>
    </recommendedName>
    <alternativeName>
        <fullName evidence="10">Autophagy-related protein 26</fullName>
    </alternativeName>
</protein>
<dbReference type="Pfam" id="PF00169">
    <property type="entry name" value="PH"/>
    <property type="match status" value="1"/>
</dbReference>
<evidence type="ECO:0000256" key="13">
    <source>
        <dbReference type="SAM" id="MobiDB-lite"/>
    </source>
</evidence>
<evidence type="ECO:0000256" key="9">
    <source>
        <dbReference type="ARBA" id="ARBA00023136"/>
    </source>
</evidence>
<dbReference type="InterPro" id="IPR048066">
    <property type="entry name" value="ATG26_PH_GRAM1"/>
</dbReference>
<dbReference type="CDD" id="cd13216">
    <property type="entry name" value="PH-GRAM2_AGT26"/>
    <property type="match status" value="1"/>
</dbReference>
<feature type="compositionally biased region" description="Polar residues" evidence="13">
    <location>
        <begin position="629"/>
        <end position="640"/>
    </location>
</feature>
<keyword evidence="6" id="KW-0328">Glycosyltransferase</keyword>
<comment type="caution">
    <text evidence="15">The sequence shown here is derived from an EMBL/GenBank/DDBJ whole genome shotgun (WGS) entry which is preliminary data.</text>
</comment>
<dbReference type="InterPro" id="IPR050426">
    <property type="entry name" value="Glycosyltransferase_28"/>
</dbReference>
<dbReference type="GO" id="GO:0006914">
    <property type="term" value="P:autophagy"/>
    <property type="evidence" value="ECO:0007669"/>
    <property type="project" value="UniProtKB-KW"/>
</dbReference>
<evidence type="ECO:0000313" key="15">
    <source>
        <dbReference type="EMBL" id="KAF2724187.1"/>
    </source>
</evidence>
<dbReference type="Gene3D" id="3.40.50.2000">
    <property type="entry name" value="Glycogen Phosphorylase B"/>
    <property type="match status" value="2"/>
</dbReference>
<proteinExistence type="inferred from homology"/>
<dbReference type="InterPro" id="IPR048065">
    <property type="entry name" value="ATG26_PH_GRAM2"/>
</dbReference>
<dbReference type="Pfam" id="PF03033">
    <property type="entry name" value="Glyco_transf_28"/>
    <property type="match status" value="1"/>
</dbReference>
<keyword evidence="7" id="KW-0808">Transferase</keyword>
<dbReference type="Proteomes" id="UP000799441">
    <property type="component" value="Unassembled WGS sequence"/>
</dbReference>
<dbReference type="FunFam" id="2.30.29.30:FF:000303">
    <property type="entry name" value="Sterol 3-beta-glucosyltransferase"/>
    <property type="match status" value="1"/>
</dbReference>
<feature type="region of interest" description="Disordered" evidence="13">
    <location>
        <begin position="1353"/>
        <end position="1386"/>
    </location>
</feature>
<dbReference type="EMBL" id="MU003772">
    <property type="protein sequence ID" value="KAF2724187.1"/>
    <property type="molecule type" value="Genomic_DNA"/>
</dbReference>
<feature type="compositionally biased region" description="Basic and acidic residues" evidence="13">
    <location>
        <begin position="466"/>
        <end position="481"/>
    </location>
</feature>
<dbReference type="FunFam" id="3.40.50.2000:FF:000029">
    <property type="entry name" value="Sterol 3-beta-glucosyltransferase"/>
    <property type="match status" value="1"/>
</dbReference>
<dbReference type="EC" id="2.4.1.173" evidence="4"/>
<evidence type="ECO:0000256" key="4">
    <source>
        <dbReference type="ARBA" id="ARBA00012650"/>
    </source>
</evidence>
<dbReference type="GO" id="GO:0005737">
    <property type="term" value="C:cytoplasm"/>
    <property type="evidence" value="ECO:0007669"/>
    <property type="project" value="UniProtKB-SubCell"/>
</dbReference>
<dbReference type="CDD" id="cd03784">
    <property type="entry name" value="GT1_Gtf-like"/>
    <property type="match status" value="1"/>
</dbReference>
<dbReference type="Gene3D" id="2.30.29.30">
    <property type="entry name" value="Pleckstrin-homology domain (PH domain)/Phosphotyrosine-binding domain (PTB)"/>
    <property type="match status" value="3"/>
</dbReference>
<dbReference type="GO" id="GO:0005975">
    <property type="term" value="P:carbohydrate metabolic process"/>
    <property type="evidence" value="ECO:0007669"/>
    <property type="project" value="InterPro"/>
</dbReference>
<name>A0A9P4QBK7_9PEZI</name>
<evidence type="ECO:0000256" key="10">
    <source>
        <dbReference type="ARBA" id="ARBA00029843"/>
    </source>
</evidence>
<dbReference type="GO" id="GO:0016906">
    <property type="term" value="F:sterol 3-beta-glucosyltransferase activity"/>
    <property type="evidence" value="ECO:0007669"/>
    <property type="project" value="UniProtKB-EC"/>
</dbReference>
<dbReference type="SUPFAM" id="SSF50729">
    <property type="entry name" value="PH domain-like"/>
    <property type="match status" value="1"/>
</dbReference>
<reference evidence="15" key="1">
    <citation type="journal article" date="2020" name="Stud. Mycol.">
        <title>101 Dothideomycetes genomes: a test case for predicting lifestyles and emergence of pathogens.</title>
        <authorList>
            <person name="Haridas S."/>
            <person name="Albert R."/>
            <person name="Binder M."/>
            <person name="Bloem J."/>
            <person name="Labutti K."/>
            <person name="Salamov A."/>
            <person name="Andreopoulos B."/>
            <person name="Baker S."/>
            <person name="Barry K."/>
            <person name="Bills G."/>
            <person name="Bluhm B."/>
            <person name="Cannon C."/>
            <person name="Castanera R."/>
            <person name="Culley D."/>
            <person name="Daum C."/>
            <person name="Ezra D."/>
            <person name="Gonzalez J."/>
            <person name="Henrissat B."/>
            <person name="Kuo A."/>
            <person name="Liang C."/>
            <person name="Lipzen A."/>
            <person name="Lutzoni F."/>
            <person name="Magnuson J."/>
            <person name="Mondo S."/>
            <person name="Nolan M."/>
            <person name="Ohm R."/>
            <person name="Pangilinan J."/>
            <person name="Park H.-J."/>
            <person name="Ramirez L."/>
            <person name="Alfaro M."/>
            <person name="Sun H."/>
            <person name="Tritt A."/>
            <person name="Yoshinaga Y."/>
            <person name="Zwiers L.-H."/>
            <person name="Turgeon B."/>
            <person name="Goodwin S."/>
            <person name="Spatafora J."/>
            <person name="Crous P."/>
            <person name="Grigoriev I."/>
        </authorList>
    </citation>
    <scope>NUCLEOTIDE SEQUENCE</scope>
    <source>
        <strain evidence="15">CBS 116435</strain>
    </source>
</reference>
<sequence length="1412" mass="158068">MASRQSKSVVLPPPRSSSPSARHRPGQHSRGSRPKRSPYKMELPARFRDVESDDGGVEDDDNEQPTFVAQSMYGMLAAATTQKAFTGGFAPDTIAESDSDDERPGSSKRSGSEMKVGGKSSDTQRRQEVSEQKPTSLPRRPPRDKGRQQQLQDPMTQSQILPSRKEKQRLPERPLSAGGFRPSATPVLDQKLQAQLKAETESPSLSSSLHSVKDSSMHKAPPTPQTLAQVLAQIFNLTEPEEVIAEFPCWYLQNMLLEGYFYVTERHLCFYALLQRKANKTLKSGHVLKRGQNNPKFRRYWLTLKNDVLSYYMNANEPYFPRGTIDLRHAITAELVQEKGQDPKSLSATFDLKCTDRTHHFRAESAASAKEWVRQLQKVIFRSHNDGHSVKICLPILNVMDVERSYVANMAETMRVRVVDEQNQSDPWASEEYYFSFFEGAERAVQAVHELLKRTGRSETVITDPTEAKASKSRSRSDKVPRSLSSSRRRGVGSDNAGSGRRRSRSLSRSSIDTAERLRLELSQSPDPTLSNSIAQSVESFITSSEQHTDDDFQEDVSASQMLDGDVAFREPTIRSPRPRRTLPEGLIEDIGVDQISPEPARAKPPHPATAAAAEVNDDQNRNADRRNSVQSSGRPSFETTRPARFASPFQYASNLTGYVRKQSKVAASYLSTSPMTYYDKVTGAIAGGQRHYSETDGLPALEDRIDDPEEDLDKTEHERRFREHFALPDEEKLIAVFYTSFYRVLPLYGKIYLGTTCLCFRSLLYGTRTKIIIPIKDVDNVEKEKGLRLRYAGMVLVIRGHEELFFDFRSQALRDDCVVTVLKAMERNRTDMDSSAPSSDDDDEEDVRMAEEELKLLKQLGHNKAQAAEDTVKAGSSAGDAFFDDMSASLIDFKPKESLRITCLTIGSRGDVQPYIALCKGLMADGHRPLIATHAEFEPWIRKHGIEFARVEGNPAELMQLCVEKGMFTPSFLMETNNMRDWLELLLESAWKACQGADLLIESPSAMCGIHIAEALRIPYFRAFTMPWTRTRAYPHAFAVGNKKLGGTWNYHSYNVMESLFWTIIAGQINRWRRRALKLGPTSLEKLQTNKVPFLYNFSPSVVIPPLDFSDWIRITGYWFLDEGTSWTPPDDLRVFIEKARADRVKLVYIGFGSVVVANARQMTQEIVNAVVKADVRCILSKGWSERLDKNVASQPEVPLPDCIFPISSAPHDWLFNQIDAAVHHGGAGTTGASLRAGIPTIAQPFFGDQFFFATRIEDLGVGQRLNGITENKLGRALWIATRDERMRTRARLLGRKIRSEHGVQNAINAIYRDMEYAKSLIKRPVGGAAAGASNASLSTAAINVAAAASQAEGAGEGHGDEEDEENWTFIEPDSGVEELSSERQDAESWTAFRRFGAQAKGVVHSSQSRA</sequence>
<organism evidence="15 16">
    <name type="scientific">Polychaeton citri CBS 116435</name>
    <dbReference type="NCBI Taxonomy" id="1314669"/>
    <lineage>
        <taxon>Eukaryota</taxon>
        <taxon>Fungi</taxon>
        <taxon>Dikarya</taxon>
        <taxon>Ascomycota</taxon>
        <taxon>Pezizomycotina</taxon>
        <taxon>Dothideomycetes</taxon>
        <taxon>Dothideomycetidae</taxon>
        <taxon>Capnodiales</taxon>
        <taxon>Capnodiaceae</taxon>
        <taxon>Polychaeton</taxon>
    </lineage>
</organism>
<feature type="domain" description="PH" evidence="14">
    <location>
        <begin position="280"/>
        <end position="381"/>
    </location>
</feature>
<evidence type="ECO:0000256" key="5">
    <source>
        <dbReference type="ARBA" id="ARBA00022490"/>
    </source>
</evidence>
<evidence type="ECO:0000313" key="16">
    <source>
        <dbReference type="Proteomes" id="UP000799441"/>
    </source>
</evidence>
<dbReference type="InterPro" id="IPR010610">
    <property type="entry name" value="EryCIII-like_C"/>
</dbReference>
<feature type="compositionally biased region" description="Polar residues" evidence="13">
    <location>
        <begin position="148"/>
        <end position="161"/>
    </location>
</feature>
<dbReference type="InterPro" id="IPR002213">
    <property type="entry name" value="UDP_glucos_trans"/>
</dbReference>
<feature type="region of interest" description="Disordered" evidence="13">
    <location>
        <begin position="597"/>
        <end position="642"/>
    </location>
</feature>
<evidence type="ECO:0000256" key="8">
    <source>
        <dbReference type="ARBA" id="ARBA00023006"/>
    </source>
</evidence>
<keyword evidence="8" id="KW-0072">Autophagy</keyword>
<dbReference type="PROSITE" id="PS50003">
    <property type="entry name" value="PH_DOMAIN"/>
    <property type="match status" value="1"/>
</dbReference>
<evidence type="ECO:0000256" key="3">
    <source>
        <dbReference type="ARBA" id="ARBA00006962"/>
    </source>
</evidence>
<dbReference type="CDD" id="cd13215">
    <property type="entry name" value="PH-GRAM1_AGT26"/>
    <property type="match status" value="1"/>
</dbReference>
<dbReference type="InterPro" id="IPR001849">
    <property type="entry name" value="PH_domain"/>
</dbReference>
<dbReference type="InterPro" id="IPR004182">
    <property type="entry name" value="GRAM"/>
</dbReference>
<dbReference type="FunFam" id="3.40.50.2000:FF:000009">
    <property type="entry name" value="Sterol 3-beta-glucosyltransferase UGT80A2"/>
    <property type="match status" value="1"/>
</dbReference>
<feature type="region of interest" description="Disordered" evidence="13">
    <location>
        <begin position="89"/>
        <end position="223"/>
    </location>
</feature>
<feature type="compositionally biased region" description="Basic and acidic residues" evidence="13">
    <location>
        <begin position="122"/>
        <end position="131"/>
    </location>
</feature>
<accession>A0A9P4QBK7</accession>
<comment type="subcellular location">
    <subcellularLocation>
        <location evidence="2">Cytoplasm</location>
    </subcellularLocation>
    <subcellularLocation>
        <location evidence="1">Membrane</location>
        <topology evidence="1">Peripheral membrane protein</topology>
    </subcellularLocation>
</comment>
<keyword evidence="9" id="KW-0472">Membrane</keyword>
<feature type="compositionally biased region" description="Basic and acidic residues" evidence="13">
    <location>
        <begin position="163"/>
        <end position="172"/>
    </location>
</feature>
<feature type="region of interest" description="Disordered" evidence="13">
    <location>
        <begin position="568"/>
        <end position="587"/>
    </location>
</feature>
<dbReference type="InterPro" id="IPR004276">
    <property type="entry name" value="GlycoTrans_28_N"/>
</dbReference>
<feature type="compositionally biased region" description="Acidic residues" evidence="13">
    <location>
        <begin position="51"/>
        <end position="63"/>
    </location>
</feature>
<comment type="similarity">
    <text evidence="3">Belongs to the glycosyltransferase 28 family.</text>
</comment>
<dbReference type="GO" id="GO:0016020">
    <property type="term" value="C:membrane"/>
    <property type="evidence" value="ECO:0007669"/>
    <property type="project" value="UniProtKB-SubCell"/>
</dbReference>
<evidence type="ECO:0000256" key="2">
    <source>
        <dbReference type="ARBA" id="ARBA00004496"/>
    </source>
</evidence>
<evidence type="ECO:0000259" key="14">
    <source>
        <dbReference type="PROSITE" id="PS50003"/>
    </source>
</evidence>
<dbReference type="SMART" id="SM00568">
    <property type="entry name" value="GRAM"/>
    <property type="match status" value="2"/>
</dbReference>
<evidence type="ECO:0000256" key="12">
    <source>
        <dbReference type="ARBA" id="ARBA00049453"/>
    </source>
</evidence>
<dbReference type="Pfam" id="PF06722">
    <property type="entry name" value="EryCIII-like_C"/>
    <property type="match status" value="1"/>
</dbReference>